<dbReference type="PANTHER" id="PTHR43826">
    <property type="entry name" value="GLUCOSE-6-PHOSPHATE EXCHANGER SLC37A4"/>
    <property type="match status" value="1"/>
</dbReference>
<dbReference type="GO" id="GO:0003677">
    <property type="term" value="F:DNA binding"/>
    <property type="evidence" value="ECO:0007669"/>
    <property type="project" value="InterPro"/>
</dbReference>
<dbReference type="InterPro" id="IPR006119">
    <property type="entry name" value="Resolv_N"/>
</dbReference>
<dbReference type="InterPro" id="IPR036259">
    <property type="entry name" value="MFS_trans_sf"/>
</dbReference>
<reference evidence="8" key="1">
    <citation type="journal article" date="2017" name="bioRxiv">
        <title>Comparative analysis of the genomes of Stylophora pistillata and Acropora digitifera provides evidence for extensive differences between species of corals.</title>
        <authorList>
            <person name="Voolstra C.R."/>
            <person name="Li Y."/>
            <person name="Liew Y.J."/>
            <person name="Baumgarten S."/>
            <person name="Zoccola D."/>
            <person name="Flot J.-F."/>
            <person name="Tambutte S."/>
            <person name="Allemand D."/>
            <person name="Aranda M."/>
        </authorList>
    </citation>
    <scope>NUCLEOTIDE SEQUENCE [LARGE SCALE GENOMIC DNA]</scope>
</reference>
<protein>
    <submittedName>
        <fullName evidence="7">Resolvase/recombinase</fullName>
    </submittedName>
</protein>
<dbReference type="SUPFAM" id="SSF103473">
    <property type="entry name" value="MFS general substrate transporter"/>
    <property type="match status" value="1"/>
</dbReference>
<evidence type="ECO:0000256" key="5">
    <source>
        <dbReference type="SAM" id="Phobius"/>
    </source>
</evidence>
<evidence type="ECO:0000313" key="7">
    <source>
        <dbReference type="EMBL" id="PFX11319.1"/>
    </source>
</evidence>
<keyword evidence="8" id="KW-1185">Reference proteome</keyword>
<dbReference type="PROSITE" id="PS51736">
    <property type="entry name" value="RECOMBINASES_3"/>
    <property type="match status" value="1"/>
</dbReference>
<dbReference type="GO" id="GO:0005886">
    <property type="term" value="C:plasma membrane"/>
    <property type="evidence" value="ECO:0007669"/>
    <property type="project" value="TreeGrafter"/>
</dbReference>
<gene>
    <name evidence="7" type="ORF">AWC38_SpisGene25017</name>
</gene>
<dbReference type="GO" id="GO:0035435">
    <property type="term" value="P:phosphate ion transmembrane transport"/>
    <property type="evidence" value="ECO:0007669"/>
    <property type="project" value="TreeGrafter"/>
</dbReference>
<keyword evidence="2 5" id="KW-0812">Transmembrane</keyword>
<comment type="subcellular location">
    <subcellularLocation>
        <location evidence="1">Endomembrane system</location>
        <topology evidence="1">Multi-pass membrane protein</topology>
    </subcellularLocation>
</comment>
<keyword evidence="4 5" id="KW-0472">Membrane</keyword>
<evidence type="ECO:0000256" key="3">
    <source>
        <dbReference type="ARBA" id="ARBA00022989"/>
    </source>
</evidence>
<organism evidence="7 8">
    <name type="scientific">Stylophora pistillata</name>
    <name type="common">Smooth cauliflower coral</name>
    <dbReference type="NCBI Taxonomy" id="50429"/>
    <lineage>
        <taxon>Eukaryota</taxon>
        <taxon>Metazoa</taxon>
        <taxon>Cnidaria</taxon>
        <taxon>Anthozoa</taxon>
        <taxon>Hexacorallia</taxon>
        <taxon>Scleractinia</taxon>
        <taxon>Astrocoeniina</taxon>
        <taxon>Pocilloporidae</taxon>
        <taxon>Stylophora</taxon>
    </lineage>
</organism>
<dbReference type="Proteomes" id="UP000225706">
    <property type="component" value="Unassembled WGS sequence"/>
</dbReference>
<feature type="domain" description="Resolvase/invertase-type recombinase catalytic" evidence="6">
    <location>
        <begin position="1"/>
        <end position="52"/>
    </location>
</feature>
<feature type="transmembrane region" description="Helical" evidence="5">
    <location>
        <begin position="65"/>
        <end position="88"/>
    </location>
</feature>
<keyword evidence="3 5" id="KW-1133">Transmembrane helix</keyword>
<name>A0A2B4R3D3_STYPI</name>
<dbReference type="Gene3D" id="1.20.1250.20">
    <property type="entry name" value="MFS general substrate transporter like domains"/>
    <property type="match status" value="1"/>
</dbReference>
<evidence type="ECO:0000259" key="6">
    <source>
        <dbReference type="PROSITE" id="PS51736"/>
    </source>
</evidence>
<dbReference type="SUPFAM" id="SSF53041">
    <property type="entry name" value="Resolvase-like"/>
    <property type="match status" value="1"/>
</dbReference>
<sequence length="176" mass="18965">MRVAIRFLDDDISTEGKMGKVVVTILSAVAQAECQRILERTNEGRIKAKGVQFGRNGRLAISLFLVWKIPPGYPFFDALMLMIAGFLLNGPQVLNGVATADFASKRAVGVATGVTGVCAYVGAAIAGVGIGVIVEEYGWDGGFLLFILTSLIGAFFFAITWNNRARVLDENGYNRK</sequence>
<evidence type="ECO:0000256" key="2">
    <source>
        <dbReference type="ARBA" id="ARBA00022692"/>
    </source>
</evidence>
<evidence type="ECO:0000313" key="8">
    <source>
        <dbReference type="Proteomes" id="UP000225706"/>
    </source>
</evidence>
<evidence type="ECO:0000256" key="4">
    <source>
        <dbReference type="ARBA" id="ARBA00023136"/>
    </source>
</evidence>
<dbReference type="Pfam" id="PF00239">
    <property type="entry name" value="Resolvase"/>
    <property type="match status" value="1"/>
</dbReference>
<dbReference type="InterPro" id="IPR051337">
    <property type="entry name" value="OPA_Antiporter"/>
</dbReference>
<dbReference type="EMBL" id="LSMT01002834">
    <property type="protein sequence ID" value="PFX11319.1"/>
    <property type="molecule type" value="Genomic_DNA"/>
</dbReference>
<feature type="transmembrane region" description="Helical" evidence="5">
    <location>
        <begin position="141"/>
        <end position="161"/>
    </location>
</feature>
<dbReference type="Gene3D" id="6.10.250.10">
    <property type="match status" value="1"/>
</dbReference>
<dbReference type="GO" id="GO:0012505">
    <property type="term" value="C:endomembrane system"/>
    <property type="evidence" value="ECO:0007669"/>
    <property type="project" value="UniProtKB-SubCell"/>
</dbReference>
<dbReference type="AlphaFoldDB" id="A0A2B4R3D3"/>
<dbReference type="GO" id="GO:0061513">
    <property type="term" value="F:glucose 6-phosphate:phosphate antiporter activity"/>
    <property type="evidence" value="ECO:0007669"/>
    <property type="project" value="TreeGrafter"/>
</dbReference>
<accession>A0A2B4R3D3</accession>
<feature type="transmembrane region" description="Helical" evidence="5">
    <location>
        <begin position="108"/>
        <end position="134"/>
    </location>
</feature>
<proteinExistence type="predicted"/>
<dbReference type="InterPro" id="IPR036162">
    <property type="entry name" value="Resolvase-like_N_sf"/>
</dbReference>
<comment type="caution">
    <text evidence="7">The sequence shown here is derived from an EMBL/GenBank/DDBJ whole genome shotgun (WGS) entry which is preliminary data.</text>
</comment>
<evidence type="ECO:0000256" key="1">
    <source>
        <dbReference type="ARBA" id="ARBA00004127"/>
    </source>
</evidence>
<dbReference type="PANTHER" id="PTHR43826:SF3">
    <property type="entry name" value="GLUCOSE-6-PHOSPHATE EXCHANGER SLC37A4"/>
    <property type="match status" value="1"/>
</dbReference>
<dbReference type="GO" id="GO:0000150">
    <property type="term" value="F:DNA strand exchange activity"/>
    <property type="evidence" value="ECO:0007669"/>
    <property type="project" value="InterPro"/>
</dbReference>